<organism evidence="1 2">
    <name type="scientific">Catharanthus roseus</name>
    <name type="common">Madagascar periwinkle</name>
    <name type="synonym">Vinca rosea</name>
    <dbReference type="NCBI Taxonomy" id="4058"/>
    <lineage>
        <taxon>Eukaryota</taxon>
        <taxon>Viridiplantae</taxon>
        <taxon>Streptophyta</taxon>
        <taxon>Embryophyta</taxon>
        <taxon>Tracheophyta</taxon>
        <taxon>Spermatophyta</taxon>
        <taxon>Magnoliopsida</taxon>
        <taxon>eudicotyledons</taxon>
        <taxon>Gunneridae</taxon>
        <taxon>Pentapetalae</taxon>
        <taxon>asterids</taxon>
        <taxon>lamiids</taxon>
        <taxon>Gentianales</taxon>
        <taxon>Apocynaceae</taxon>
        <taxon>Rauvolfioideae</taxon>
        <taxon>Vinceae</taxon>
        <taxon>Catharanthinae</taxon>
        <taxon>Catharanthus</taxon>
    </lineage>
</organism>
<dbReference type="Proteomes" id="UP001060085">
    <property type="component" value="Linkage Group LG01"/>
</dbReference>
<evidence type="ECO:0000313" key="1">
    <source>
        <dbReference type="EMBL" id="KAI5680957.1"/>
    </source>
</evidence>
<keyword evidence="2" id="KW-1185">Reference proteome</keyword>
<dbReference type="EMBL" id="CM044701">
    <property type="protein sequence ID" value="KAI5680957.1"/>
    <property type="molecule type" value="Genomic_DNA"/>
</dbReference>
<accession>A0ACC0C7W5</accession>
<reference evidence="2" key="1">
    <citation type="journal article" date="2023" name="Nat. Plants">
        <title>Single-cell RNA sequencing provides a high-resolution roadmap for understanding the multicellular compartmentation of specialized metabolism.</title>
        <authorList>
            <person name="Sun S."/>
            <person name="Shen X."/>
            <person name="Li Y."/>
            <person name="Li Y."/>
            <person name="Wang S."/>
            <person name="Li R."/>
            <person name="Zhang H."/>
            <person name="Shen G."/>
            <person name="Guo B."/>
            <person name="Wei J."/>
            <person name="Xu J."/>
            <person name="St-Pierre B."/>
            <person name="Chen S."/>
            <person name="Sun C."/>
        </authorList>
    </citation>
    <scope>NUCLEOTIDE SEQUENCE [LARGE SCALE GENOMIC DNA]</scope>
</reference>
<comment type="caution">
    <text evidence="1">The sequence shown here is derived from an EMBL/GenBank/DDBJ whole genome shotgun (WGS) entry which is preliminary data.</text>
</comment>
<gene>
    <name evidence="1" type="ORF">M9H77_02184</name>
</gene>
<proteinExistence type="predicted"/>
<name>A0ACC0C7W5_CATRO</name>
<protein>
    <submittedName>
        <fullName evidence="1">Uncharacterized protein</fullName>
    </submittedName>
</protein>
<sequence length="134" mass="15202">MAGRPLRLREVATEELESENSKLSALLSNCHCQMSRGSVKESSVLKEIEAPKLVGDGWEKISKDTPRFTWKLSEVEANLMINNCMCAMGNYYSLQKDLEIALKNFQRAVQLNPRYVALEDFENGKKKLPECTLC</sequence>
<evidence type="ECO:0000313" key="2">
    <source>
        <dbReference type="Proteomes" id="UP001060085"/>
    </source>
</evidence>